<dbReference type="EMBL" id="CAIX01000062">
    <property type="protein sequence ID" value="CCI44101.1"/>
    <property type="molecule type" value="Genomic_DNA"/>
</dbReference>
<keyword evidence="2" id="KW-1185">Reference proteome</keyword>
<comment type="caution">
    <text evidence="1">The sequence shown here is derived from an EMBL/GenBank/DDBJ whole genome shotgun (WGS) entry which is preliminary data.</text>
</comment>
<evidence type="ECO:0000313" key="1">
    <source>
        <dbReference type="EMBL" id="CCI44101.1"/>
    </source>
</evidence>
<gene>
    <name evidence="1" type="ORF">BN9_048850</name>
</gene>
<dbReference type="InParanoid" id="A0A024GB57"/>
<dbReference type="Proteomes" id="UP000053237">
    <property type="component" value="Unassembled WGS sequence"/>
</dbReference>
<dbReference type="AlphaFoldDB" id="A0A024GB57"/>
<name>A0A024GB57_9STRA</name>
<accession>A0A024GB57</accession>
<organism evidence="1 2">
    <name type="scientific">Albugo candida</name>
    <dbReference type="NCBI Taxonomy" id="65357"/>
    <lineage>
        <taxon>Eukaryota</taxon>
        <taxon>Sar</taxon>
        <taxon>Stramenopiles</taxon>
        <taxon>Oomycota</taxon>
        <taxon>Peronosporomycetes</taxon>
        <taxon>Albuginales</taxon>
        <taxon>Albuginaceae</taxon>
        <taxon>Albugo</taxon>
    </lineage>
</organism>
<reference evidence="1 2" key="1">
    <citation type="submission" date="2012-05" db="EMBL/GenBank/DDBJ databases">
        <title>Recombination and specialization in a pathogen metapopulation.</title>
        <authorList>
            <person name="Gardiner A."/>
            <person name="Kemen E."/>
            <person name="Schultz-Larsen T."/>
            <person name="MacLean D."/>
            <person name="Van Oosterhout C."/>
            <person name="Jones J.D.G."/>
        </authorList>
    </citation>
    <scope>NUCLEOTIDE SEQUENCE [LARGE SCALE GENOMIC DNA]</scope>
    <source>
        <strain evidence="1 2">Ac Nc2</strain>
    </source>
</reference>
<protein>
    <submittedName>
        <fullName evidence="1">Uncharacterized protein</fullName>
    </submittedName>
</protein>
<proteinExistence type="predicted"/>
<sequence length="92" mass="10902">MIMMNGEPVIFYSGLQRGVALITAEVDMLRYLFVYTNSYGSRVLWKNWEFRKGPQFLYMMTIRVQLLLQRMMGIQFEQSTSTFVIFPSHLFS</sequence>
<evidence type="ECO:0000313" key="2">
    <source>
        <dbReference type="Proteomes" id="UP000053237"/>
    </source>
</evidence>